<dbReference type="Proteomes" id="UP000887579">
    <property type="component" value="Unplaced"/>
</dbReference>
<dbReference type="WBParaSite" id="ES5_v2.g7842.t1">
    <property type="protein sequence ID" value="ES5_v2.g7842.t1"/>
    <property type="gene ID" value="ES5_v2.g7842"/>
</dbReference>
<name>A0AC34GSW4_9BILA</name>
<protein>
    <submittedName>
        <fullName evidence="2">Uncharacterized protein</fullName>
    </submittedName>
</protein>
<sequence length="214" mass="24500">MDLFPAEMVGLIRLAEPRKNSLVLECLESNSKVRKSSNISTFNNRRNSEQENVFYDDEAFSSYSTAGRHPYNNERNFDNIVQHSSDGPEIVNEENYEIYENTIGQETPYNNEGSFDNSHQHYYGASSYAFEGNYEISDWQPNSSYAFEQNYGQSVGGNSNNTAVNIEQNYGSSNGQIYSSYAYGYEEEPPIPIHRIALEKRLAVKQARKSNQRF</sequence>
<accession>A0AC34GSW4</accession>
<proteinExistence type="predicted"/>
<reference evidence="2" key="1">
    <citation type="submission" date="2022-11" db="UniProtKB">
        <authorList>
            <consortium name="WormBaseParasite"/>
        </authorList>
    </citation>
    <scope>IDENTIFICATION</scope>
</reference>
<evidence type="ECO:0000313" key="2">
    <source>
        <dbReference type="WBParaSite" id="ES5_v2.g7842.t1"/>
    </source>
</evidence>
<organism evidence="1 2">
    <name type="scientific">Panagrolaimus sp. ES5</name>
    <dbReference type="NCBI Taxonomy" id="591445"/>
    <lineage>
        <taxon>Eukaryota</taxon>
        <taxon>Metazoa</taxon>
        <taxon>Ecdysozoa</taxon>
        <taxon>Nematoda</taxon>
        <taxon>Chromadorea</taxon>
        <taxon>Rhabditida</taxon>
        <taxon>Tylenchina</taxon>
        <taxon>Panagrolaimomorpha</taxon>
        <taxon>Panagrolaimoidea</taxon>
        <taxon>Panagrolaimidae</taxon>
        <taxon>Panagrolaimus</taxon>
    </lineage>
</organism>
<evidence type="ECO:0000313" key="1">
    <source>
        <dbReference type="Proteomes" id="UP000887579"/>
    </source>
</evidence>